<name>A0A0B5B8L1_9BACT</name>
<evidence type="ECO:0000256" key="2">
    <source>
        <dbReference type="ARBA" id="ARBA00023002"/>
    </source>
</evidence>
<sequence length="506" mass="54341">MATRKITRREFIVGAAVGTAGAVTFGSGLARAAMMGGGGMMGSGSGTINPPPGGTLKEPPVLDGRAGVISLEACQAPVSINGTTAQLLTYNGIFPGPTITVARGDILRINFKNSLPMNGGTNILGHPRYHTNIHTHGLHVSPQGYADNVMRMFMPGESDYYEYNLTKQPGGTFNFYHPHVHGAVSEQYWGGMVGALIVADETNVLAGITTHTLILKDITISGGVPEPYTSTMEFMHGKEGNTVMVNGQVNPVLSVRPGEVRRLRLLNASNARFYNLSLEGHALQVIGTEGGLLDRPYPLSRILLSPGERLDILVKASATAGTYRLLSLPYARQGMMSSPTITLLTMKCEGAPVKDTIPSVINPGASRVVMNTAMLKKQSLTLSMGQGRGYINGISFQSMTSAAMIHSEVGTYEVWEIVNNSGMDHPFHQHVNPCQVLSITGGDAGYASFLTTAPAWKDVVIIPKWGKVTMLVPVMDYVGDTMFHCHIIEHEDIGMMGVWMIMPPKM</sequence>
<feature type="domain" description="Plastocyanin-like" evidence="6">
    <location>
        <begin position="78"/>
        <end position="201"/>
    </location>
</feature>
<dbReference type="InterPro" id="IPR011707">
    <property type="entry name" value="Cu-oxidase-like_N"/>
</dbReference>
<dbReference type="AlphaFoldDB" id="A0A0B5B8L1"/>
<dbReference type="SUPFAM" id="SSF49503">
    <property type="entry name" value="Cupredoxins"/>
    <property type="match status" value="3"/>
</dbReference>
<keyword evidence="8" id="KW-1185">Reference proteome</keyword>
<dbReference type="CDD" id="cd13881">
    <property type="entry name" value="CuRO_2_McoC_like"/>
    <property type="match status" value="1"/>
</dbReference>
<proteinExistence type="predicted"/>
<protein>
    <submittedName>
        <fullName evidence="7">Multicopper oxidase</fullName>
    </submittedName>
</protein>
<dbReference type="InterPro" id="IPR011706">
    <property type="entry name" value="Cu-oxidase_C"/>
</dbReference>
<reference evidence="7 8" key="1">
    <citation type="journal article" date="2015" name="Genome Announc.">
        <title>Complete Genome of Geobacter pickeringii G13T, a Metal-Reducing Isolate from Sedimentary Kaolin Deposits.</title>
        <authorList>
            <person name="Badalamenti J.P."/>
            <person name="Bond D.R."/>
        </authorList>
    </citation>
    <scope>NUCLEOTIDE SEQUENCE [LARGE SCALE GENOMIC DNA]</scope>
    <source>
        <strain evidence="7 8">G13</strain>
    </source>
</reference>
<dbReference type="Pfam" id="PF07732">
    <property type="entry name" value="Cu-oxidase_3"/>
    <property type="match status" value="1"/>
</dbReference>
<dbReference type="CDD" id="cd13900">
    <property type="entry name" value="CuRO_3_Tth-MCO_like"/>
    <property type="match status" value="1"/>
</dbReference>
<dbReference type="GO" id="GO:0005507">
    <property type="term" value="F:copper ion binding"/>
    <property type="evidence" value="ECO:0007669"/>
    <property type="project" value="InterPro"/>
</dbReference>
<dbReference type="PANTHER" id="PTHR11709">
    <property type="entry name" value="MULTI-COPPER OXIDASE"/>
    <property type="match status" value="1"/>
</dbReference>
<evidence type="ECO:0000313" key="8">
    <source>
        <dbReference type="Proteomes" id="UP000057609"/>
    </source>
</evidence>
<organism evidence="7 8">
    <name type="scientific">Geobacter pickeringii</name>
    <dbReference type="NCBI Taxonomy" id="345632"/>
    <lineage>
        <taxon>Bacteria</taxon>
        <taxon>Pseudomonadati</taxon>
        <taxon>Thermodesulfobacteriota</taxon>
        <taxon>Desulfuromonadia</taxon>
        <taxon>Geobacterales</taxon>
        <taxon>Geobacteraceae</taxon>
        <taxon>Geobacter</taxon>
    </lineage>
</organism>
<evidence type="ECO:0000256" key="1">
    <source>
        <dbReference type="ARBA" id="ARBA00022723"/>
    </source>
</evidence>
<dbReference type="InterPro" id="IPR001117">
    <property type="entry name" value="Cu-oxidase_2nd"/>
</dbReference>
<dbReference type="PROSITE" id="PS51318">
    <property type="entry name" value="TAT"/>
    <property type="match status" value="1"/>
</dbReference>
<dbReference type="GO" id="GO:0016491">
    <property type="term" value="F:oxidoreductase activity"/>
    <property type="evidence" value="ECO:0007669"/>
    <property type="project" value="UniProtKB-KW"/>
</dbReference>
<evidence type="ECO:0000259" key="6">
    <source>
        <dbReference type="Pfam" id="PF07732"/>
    </source>
</evidence>
<dbReference type="InterPro" id="IPR002355">
    <property type="entry name" value="Cu_oxidase_Cu_BS"/>
</dbReference>
<dbReference type="Pfam" id="PF00394">
    <property type="entry name" value="Cu-oxidase"/>
    <property type="match status" value="1"/>
</dbReference>
<feature type="domain" description="Plastocyanin-like" evidence="4">
    <location>
        <begin position="237"/>
        <end position="327"/>
    </location>
</feature>
<dbReference type="HOGENOM" id="CLU_009100_2_1_7"/>
<dbReference type="EMBL" id="CP009788">
    <property type="protein sequence ID" value="AJE02882.1"/>
    <property type="molecule type" value="Genomic_DNA"/>
</dbReference>
<dbReference type="CDD" id="cd13853">
    <property type="entry name" value="CuRO_1_Tth-MCO_like"/>
    <property type="match status" value="1"/>
</dbReference>
<evidence type="ECO:0000313" key="7">
    <source>
        <dbReference type="EMBL" id="AJE02882.1"/>
    </source>
</evidence>
<dbReference type="PROSITE" id="PS00080">
    <property type="entry name" value="MULTICOPPER_OXIDASE2"/>
    <property type="match status" value="1"/>
</dbReference>
<keyword evidence="1" id="KW-0479">Metal-binding</keyword>
<dbReference type="Proteomes" id="UP000057609">
    <property type="component" value="Chromosome"/>
</dbReference>
<dbReference type="GO" id="GO:0051536">
    <property type="term" value="F:iron-sulfur cluster binding"/>
    <property type="evidence" value="ECO:0007669"/>
    <property type="project" value="UniProtKB-KW"/>
</dbReference>
<dbReference type="PANTHER" id="PTHR11709:SF2">
    <property type="entry name" value="MULTICOPPER OXIDASE LPR1"/>
    <property type="match status" value="1"/>
</dbReference>
<keyword evidence="3" id="KW-0411">Iron-sulfur</keyword>
<dbReference type="Pfam" id="PF07731">
    <property type="entry name" value="Cu-oxidase_2"/>
    <property type="match status" value="1"/>
</dbReference>
<accession>A0A0B5B8L1</accession>
<keyword evidence="3" id="KW-0408">Iron</keyword>
<evidence type="ECO:0000256" key="3">
    <source>
        <dbReference type="ARBA" id="ARBA00023014"/>
    </source>
</evidence>
<dbReference type="InterPro" id="IPR008972">
    <property type="entry name" value="Cupredoxin"/>
</dbReference>
<dbReference type="InterPro" id="IPR006311">
    <property type="entry name" value="TAT_signal"/>
</dbReference>
<gene>
    <name evidence="7" type="ORF">GPICK_05425</name>
</gene>
<evidence type="ECO:0000259" key="4">
    <source>
        <dbReference type="Pfam" id="PF00394"/>
    </source>
</evidence>
<dbReference type="Gene3D" id="2.60.40.420">
    <property type="entry name" value="Cupredoxins - blue copper proteins"/>
    <property type="match status" value="3"/>
</dbReference>
<keyword evidence="2" id="KW-0560">Oxidoreductase</keyword>
<dbReference type="RefSeq" id="WP_039741154.1">
    <property type="nucleotide sequence ID" value="NZ_CP009788.1"/>
</dbReference>
<evidence type="ECO:0000259" key="5">
    <source>
        <dbReference type="Pfam" id="PF07731"/>
    </source>
</evidence>
<dbReference type="STRING" id="345632.GPICK_05425"/>
<dbReference type="KEGG" id="gpi:GPICK_05425"/>
<feature type="domain" description="Plastocyanin-like" evidence="5">
    <location>
        <begin position="392"/>
        <end position="503"/>
    </location>
</feature>
<dbReference type="InterPro" id="IPR045087">
    <property type="entry name" value="Cu-oxidase_fam"/>
</dbReference>
<dbReference type="OrthoDB" id="9757546at2"/>